<comment type="caution">
    <text evidence="5">The sequence shown here is derived from an EMBL/GenBank/DDBJ whole genome shotgun (WGS) entry which is preliminary data.</text>
</comment>
<accession>A0A3D8Q411</accession>
<dbReference type="Gene3D" id="3.20.20.70">
    <property type="entry name" value="Aldolase class I"/>
    <property type="match status" value="1"/>
</dbReference>
<organism evidence="5 6">
    <name type="scientific">Coleophoma cylindrospora</name>
    <dbReference type="NCBI Taxonomy" id="1849047"/>
    <lineage>
        <taxon>Eukaryota</taxon>
        <taxon>Fungi</taxon>
        <taxon>Dikarya</taxon>
        <taxon>Ascomycota</taxon>
        <taxon>Pezizomycotina</taxon>
        <taxon>Leotiomycetes</taxon>
        <taxon>Helotiales</taxon>
        <taxon>Dermateaceae</taxon>
        <taxon>Coleophoma</taxon>
    </lineage>
</organism>
<dbReference type="AlphaFoldDB" id="A0A3D8Q411"/>
<evidence type="ECO:0000313" key="6">
    <source>
        <dbReference type="Proteomes" id="UP000256645"/>
    </source>
</evidence>
<dbReference type="Gene3D" id="2.70.98.60">
    <property type="entry name" value="alpha-galactosidase from lactobacil brevis"/>
    <property type="match status" value="1"/>
</dbReference>
<dbReference type="CDD" id="cd14791">
    <property type="entry name" value="GH36"/>
    <property type="match status" value="1"/>
</dbReference>
<keyword evidence="4" id="KW-0326">Glycosidase</keyword>
<dbReference type="InterPro" id="IPR013785">
    <property type="entry name" value="Aldolase_TIM"/>
</dbReference>
<dbReference type="InterPro" id="IPR017853">
    <property type="entry name" value="GH"/>
</dbReference>
<dbReference type="PRINTS" id="PR00743">
    <property type="entry name" value="GLHYDRLASE36"/>
</dbReference>
<evidence type="ECO:0000256" key="2">
    <source>
        <dbReference type="ARBA" id="ARBA00012755"/>
    </source>
</evidence>
<proteinExistence type="predicted"/>
<reference evidence="5 6" key="1">
    <citation type="journal article" date="2018" name="IMA Fungus">
        <title>IMA Genome-F 9: Draft genome sequence of Annulohypoxylon stygium, Aspergillus mulundensis, Berkeleyomyces basicola (syn. Thielaviopsis basicola), Ceratocystis smalleyi, two Cercospora beticola strains, Coleophoma cylindrospora, Fusarium fracticaudum, Phialophora cf. hyalina, and Morchella septimelata.</title>
        <authorList>
            <person name="Wingfield B.D."/>
            <person name="Bills G.F."/>
            <person name="Dong Y."/>
            <person name="Huang W."/>
            <person name="Nel W.J."/>
            <person name="Swalarsk-Parry B.S."/>
            <person name="Vaghefi N."/>
            <person name="Wilken P.M."/>
            <person name="An Z."/>
            <person name="de Beer Z.W."/>
            <person name="De Vos L."/>
            <person name="Chen L."/>
            <person name="Duong T.A."/>
            <person name="Gao Y."/>
            <person name="Hammerbacher A."/>
            <person name="Kikkert J.R."/>
            <person name="Li Y."/>
            <person name="Li H."/>
            <person name="Li K."/>
            <person name="Li Q."/>
            <person name="Liu X."/>
            <person name="Ma X."/>
            <person name="Naidoo K."/>
            <person name="Pethybridge S.J."/>
            <person name="Sun J."/>
            <person name="Steenkamp E.T."/>
            <person name="van der Nest M.A."/>
            <person name="van Wyk S."/>
            <person name="Wingfield M.J."/>
            <person name="Xiong C."/>
            <person name="Yue Q."/>
            <person name="Zhang X."/>
        </authorList>
    </citation>
    <scope>NUCLEOTIDE SEQUENCE [LARGE SCALE GENOMIC DNA]</scope>
    <source>
        <strain evidence="5 6">BP6252</strain>
    </source>
</reference>
<dbReference type="GO" id="GO:0004557">
    <property type="term" value="F:alpha-galactosidase activity"/>
    <property type="evidence" value="ECO:0007669"/>
    <property type="project" value="UniProtKB-EC"/>
</dbReference>
<dbReference type="InterPro" id="IPR050985">
    <property type="entry name" value="Alpha-glycosidase_related"/>
</dbReference>
<name>A0A3D8Q411_9HELO</name>
<dbReference type="InterPro" id="IPR038417">
    <property type="entry name" value="Alpga-gal_N_sf"/>
</dbReference>
<dbReference type="InterPro" id="IPR002252">
    <property type="entry name" value="Glyco_hydro_36"/>
</dbReference>
<dbReference type="PANTHER" id="PTHR43053:SF3">
    <property type="entry name" value="ALPHA-GALACTOSIDASE C-RELATED"/>
    <property type="match status" value="1"/>
</dbReference>
<dbReference type="Proteomes" id="UP000256645">
    <property type="component" value="Unassembled WGS sequence"/>
</dbReference>
<dbReference type="STRING" id="1849047.A0A3D8Q411"/>
<keyword evidence="6" id="KW-1185">Reference proteome</keyword>
<evidence type="ECO:0000256" key="3">
    <source>
        <dbReference type="ARBA" id="ARBA00022801"/>
    </source>
</evidence>
<evidence type="ECO:0000256" key="1">
    <source>
        <dbReference type="ARBA" id="ARBA00001255"/>
    </source>
</evidence>
<gene>
    <name evidence="5" type="ORF">BP6252_14084</name>
</gene>
<dbReference type="SUPFAM" id="SSF51445">
    <property type="entry name" value="(Trans)glycosidases"/>
    <property type="match status" value="1"/>
</dbReference>
<evidence type="ECO:0000313" key="5">
    <source>
        <dbReference type="EMBL" id="RDW56579.1"/>
    </source>
</evidence>
<evidence type="ECO:0000256" key="4">
    <source>
        <dbReference type="ARBA" id="ARBA00023295"/>
    </source>
</evidence>
<comment type="catalytic activity">
    <reaction evidence="1">
        <text>Hydrolysis of terminal, non-reducing alpha-D-galactose residues in alpha-D-galactosides, including galactose oligosaccharides, galactomannans and galactolipids.</text>
        <dbReference type="EC" id="3.2.1.22"/>
    </reaction>
</comment>
<dbReference type="EC" id="3.2.1.22" evidence="2"/>
<dbReference type="EMBL" id="PDLM01000037">
    <property type="protein sequence ID" value="RDW56579.1"/>
    <property type="molecule type" value="Genomic_DNA"/>
</dbReference>
<dbReference type="GO" id="GO:0016052">
    <property type="term" value="P:carbohydrate catabolic process"/>
    <property type="evidence" value="ECO:0007669"/>
    <property type="project" value="InterPro"/>
</dbReference>
<dbReference type="PANTHER" id="PTHR43053">
    <property type="entry name" value="GLYCOSIDASE FAMILY 31"/>
    <property type="match status" value="1"/>
</dbReference>
<dbReference type="OrthoDB" id="5795902at2759"/>
<sequence length="722" mass="80580">MAFTTEKSIEWHAGLLTVCLTVAADQVVYISSIEKSKTNPPKACSPYFSKCALPLVEVRLPGEGTKTRYKSSQSLIGGYMATRLKYVNHTSRTEGSMSVMEITTKDTDSGLSATSRFMVYEGTSTLRSEVVVQNDSAKPIELLQVASLVVGGLSTGSAKWWDDYILSTGSNSWFREAQWQDHSLPSIGIDDYGVYGLPEKHISSMSTYAVSSHGSFSTLGHLPMGLLKHKSGTDTWLWQIEHNGSWKWEIGDCKDAIYMAASGPLDTDHHWGKVLQPGENFTTVPVALCHVRDSPEAAFADLNHYRRCIRRKHVDNETLPIIFNDYMNCLMGDPTEEKILNLLEPVVKAGAEYFVIDCGWYADSAGWWDDVGEWQPSKKRFPSGFKVLLDKIRARGLIPGVWVEPEVVGTRSIVAEQLPHDCFFQRNGKRIIEKDRYQLDFRNPRVIEHMDSVIDNLVLNYGVGYFKFDYNINILQGTDVNAHTSGDGQLGHNRAYLSWIGRLYDRHSDLVIESCSSGAQRLDYAMLAMHSLQSTSDQQDPVRYAAISAAMPTAVTPEQSASWAYPQSEWSDEINAMTVVNSLLGRVHLSGRLDQLNPKQLELICSGMQVYKDIRGDLPQSSAFWPLGLPSWHDEWVALGISGGGNCYLAVWRRGGPEQCSLPISQFAGKGQIQAELLYPKEFPFESQWDSTSASLNITLTANPCARLIKLRSIQIETKNLS</sequence>
<keyword evidence="3" id="KW-0378">Hydrolase</keyword>
<protein>
    <recommendedName>
        <fullName evidence="2">alpha-galactosidase</fullName>
        <ecNumber evidence="2">3.2.1.22</ecNumber>
    </recommendedName>
</protein>
<dbReference type="Pfam" id="PF02065">
    <property type="entry name" value="Melibiase"/>
    <property type="match status" value="1"/>
</dbReference>